<reference evidence="1" key="1">
    <citation type="submission" date="2022-06" db="EMBL/GenBank/DDBJ databases">
        <title>Rothia sp. isolated from sandalwood seedling.</title>
        <authorList>
            <person name="Tuikhar N."/>
            <person name="Kirdat K."/>
            <person name="Thorat V."/>
            <person name="Swetha P."/>
            <person name="Padma S."/>
            <person name="Sundararaj R."/>
            <person name="Yadav A."/>
        </authorList>
    </citation>
    <scope>NUCLEOTIDE SEQUENCE</scope>
    <source>
        <strain evidence="1">AR01</strain>
    </source>
</reference>
<accession>A0A9X2KHH5</accession>
<dbReference type="Proteomes" id="UP001139502">
    <property type="component" value="Unassembled WGS sequence"/>
</dbReference>
<dbReference type="AlphaFoldDB" id="A0A9X2KHH5"/>
<dbReference type="RefSeq" id="WP_254166236.1">
    <property type="nucleotide sequence ID" value="NZ_JANAFB010000014.1"/>
</dbReference>
<organism evidence="1 2">
    <name type="scientific">Rothia santali</name>
    <dbReference type="NCBI Taxonomy" id="2949643"/>
    <lineage>
        <taxon>Bacteria</taxon>
        <taxon>Bacillati</taxon>
        <taxon>Actinomycetota</taxon>
        <taxon>Actinomycetes</taxon>
        <taxon>Micrococcales</taxon>
        <taxon>Micrococcaceae</taxon>
        <taxon>Rothia</taxon>
    </lineage>
</organism>
<keyword evidence="2" id="KW-1185">Reference proteome</keyword>
<protein>
    <submittedName>
        <fullName evidence="1">Uncharacterized protein</fullName>
    </submittedName>
</protein>
<name>A0A9X2KHH5_9MICC</name>
<evidence type="ECO:0000313" key="2">
    <source>
        <dbReference type="Proteomes" id="UP001139502"/>
    </source>
</evidence>
<evidence type="ECO:0000313" key="1">
    <source>
        <dbReference type="EMBL" id="MCP3425842.1"/>
    </source>
</evidence>
<proteinExistence type="predicted"/>
<comment type="caution">
    <text evidence="1">The sequence shown here is derived from an EMBL/GenBank/DDBJ whole genome shotgun (WGS) entry which is preliminary data.</text>
</comment>
<dbReference type="EMBL" id="JANAFB010000014">
    <property type="protein sequence ID" value="MCP3425842.1"/>
    <property type="molecule type" value="Genomic_DNA"/>
</dbReference>
<gene>
    <name evidence="1" type="ORF">NBM05_07430</name>
</gene>
<sequence length="158" mass="17984">MAVPTKFDIKFNCGHSETRDLSDKPAGERKGFANWLGNSECRKCWRDSNKDEYQAKQLENAKQNQKALGLPDLDGTEAQLKWAPILRNNLIVHAHSDLTEGEDAELSEDEFEQRILEPARLITRAHWWMDNADSESEDLEELVTTAGEEPGIVNENPY</sequence>